<dbReference type="EMBL" id="JBHTLY010000004">
    <property type="protein sequence ID" value="MFD1202298.1"/>
    <property type="molecule type" value="Genomic_DNA"/>
</dbReference>
<dbReference type="PANTHER" id="PTHR42941:SF1">
    <property type="entry name" value="SLL1037 PROTEIN"/>
    <property type="match status" value="1"/>
</dbReference>
<reference evidence="2" key="1">
    <citation type="journal article" date="2019" name="Int. J. Syst. Evol. Microbiol.">
        <title>The Global Catalogue of Microorganisms (GCM) 10K type strain sequencing project: providing services to taxonomists for standard genome sequencing and annotation.</title>
        <authorList>
            <consortium name="The Broad Institute Genomics Platform"/>
            <consortium name="The Broad Institute Genome Sequencing Center for Infectious Disease"/>
            <person name="Wu L."/>
            <person name="Ma J."/>
        </authorList>
    </citation>
    <scope>NUCLEOTIDE SEQUENCE [LARGE SCALE GENOMIC DNA]</scope>
    <source>
        <strain evidence="2">CCUG 50213</strain>
    </source>
</reference>
<dbReference type="InterPro" id="IPR011852">
    <property type="entry name" value="TRAP_TAXI"/>
</dbReference>
<gene>
    <name evidence="1" type="ORF">ACFQ3U_10385</name>
</gene>
<name>A0ABW3TQH9_9MICO</name>
<evidence type="ECO:0000313" key="1">
    <source>
        <dbReference type="EMBL" id="MFD1202298.1"/>
    </source>
</evidence>
<dbReference type="Gene3D" id="3.40.190.10">
    <property type="entry name" value="Periplasmic binding protein-like II"/>
    <property type="match status" value="2"/>
</dbReference>
<dbReference type="Pfam" id="PF16868">
    <property type="entry name" value="NMT1_3"/>
    <property type="match status" value="1"/>
</dbReference>
<dbReference type="Proteomes" id="UP001597181">
    <property type="component" value="Unassembled WGS sequence"/>
</dbReference>
<keyword evidence="2" id="KW-1185">Reference proteome</keyword>
<protein>
    <submittedName>
        <fullName evidence="1">TAXI family TRAP transporter solute-binding subunit</fullName>
    </submittedName>
</protein>
<proteinExistence type="predicted"/>
<dbReference type="RefSeq" id="WP_343961393.1">
    <property type="nucleotide sequence ID" value="NZ_BAAAKZ010000010.1"/>
</dbReference>
<comment type="caution">
    <text evidence="1">The sequence shown here is derived from an EMBL/GenBank/DDBJ whole genome shotgun (WGS) entry which is preliminary data.</text>
</comment>
<dbReference type="SUPFAM" id="SSF53850">
    <property type="entry name" value="Periplasmic binding protein-like II"/>
    <property type="match status" value="1"/>
</dbReference>
<dbReference type="PANTHER" id="PTHR42941">
    <property type="entry name" value="SLL1037 PROTEIN"/>
    <property type="match status" value="1"/>
</dbReference>
<accession>A0ABW3TQH9</accession>
<evidence type="ECO:0000313" key="2">
    <source>
        <dbReference type="Proteomes" id="UP001597181"/>
    </source>
</evidence>
<dbReference type="NCBIfam" id="TIGR02122">
    <property type="entry name" value="TRAP_TAXI"/>
    <property type="match status" value="1"/>
</dbReference>
<sequence length="340" mass="35241">MRRVWQRRAGAASLGGAASLARGARGRWRVATLLLATALGAVSLAGCSVGARDTGTHVVAGGASTGIYYSYGGAIADQLAQEGFDITVAATGGSVDNLFRVGRGEATLGFAQADAAADAIAGVGAFDEPLPVEGVARVYDEYVQVVVPADSPAVEIPDLAGLRVSVGELHSGVTVIADRVLRAAGVAEGDFVSARLGIDDSVDALARGEIDAFFWVGGIPTPGIDALSETTPVKILPISPETVEKVNSGHAGVYRLADFPLGIYGTDVAVETMTVPNYLITSADADPRIVFEMTRALFESRTEIADTVPAAALLDRRQAIFTGPVPLHEGAANYYVRSRK</sequence>
<organism evidence="1 2">
    <name type="scientific">Leucobacter albus</name>
    <dbReference type="NCBI Taxonomy" id="272210"/>
    <lineage>
        <taxon>Bacteria</taxon>
        <taxon>Bacillati</taxon>
        <taxon>Actinomycetota</taxon>
        <taxon>Actinomycetes</taxon>
        <taxon>Micrococcales</taxon>
        <taxon>Microbacteriaceae</taxon>
        <taxon>Leucobacter</taxon>
    </lineage>
</organism>